<name>A0A1X7VPK4_AMPQE</name>
<reference evidence="1" key="1">
    <citation type="submission" date="2017-05" db="UniProtKB">
        <authorList>
            <consortium name="EnsemblMetazoa"/>
        </authorList>
    </citation>
    <scope>IDENTIFICATION</scope>
</reference>
<dbReference type="InParanoid" id="A0A1X7VPK4"/>
<proteinExistence type="predicted"/>
<dbReference type="AlphaFoldDB" id="A0A1X7VPK4"/>
<protein>
    <submittedName>
        <fullName evidence="1">Uncharacterized protein</fullName>
    </submittedName>
</protein>
<evidence type="ECO:0000313" key="1">
    <source>
        <dbReference type="EnsemblMetazoa" id="Aqu2.1.41323_001"/>
    </source>
</evidence>
<organism evidence="1">
    <name type="scientific">Amphimedon queenslandica</name>
    <name type="common">Sponge</name>
    <dbReference type="NCBI Taxonomy" id="400682"/>
    <lineage>
        <taxon>Eukaryota</taxon>
        <taxon>Metazoa</taxon>
        <taxon>Porifera</taxon>
        <taxon>Demospongiae</taxon>
        <taxon>Heteroscleromorpha</taxon>
        <taxon>Haplosclerida</taxon>
        <taxon>Niphatidae</taxon>
        <taxon>Amphimedon</taxon>
    </lineage>
</organism>
<sequence length="28" mass="3223">MTSCQMNIQFIKFVWEKGGEGEGRDTVM</sequence>
<accession>A0A1X7VPK4</accession>
<dbReference type="EnsemblMetazoa" id="Aqu2.1.41323_001">
    <property type="protein sequence ID" value="Aqu2.1.41323_001"/>
    <property type="gene ID" value="Aqu2.1.41323"/>
</dbReference>